<evidence type="ECO:0000313" key="3">
    <source>
        <dbReference type="EMBL" id="GII97305.1"/>
    </source>
</evidence>
<dbReference type="InterPro" id="IPR050287">
    <property type="entry name" value="MTA/SAH_deaminase"/>
</dbReference>
<comment type="caution">
    <text evidence="3">The sequence shown here is derived from an EMBL/GenBank/DDBJ whole genome shotgun (WGS) entry which is preliminary data.</text>
</comment>
<dbReference type="InterPro" id="IPR006680">
    <property type="entry name" value="Amidohydro-rel"/>
</dbReference>
<dbReference type="EMBL" id="BOOW01000057">
    <property type="protein sequence ID" value="GII97305.1"/>
    <property type="molecule type" value="Genomic_DNA"/>
</dbReference>
<dbReference type="Pfam" id="PF01979">
    <property type="entry name" value="Amidohydro_1"/>
    <property type="match status" value="1"/>
</dbReference>
<evidence type="ECO:0000259" key="2">
    <source>
        <dbReference type="Pfam" id="PF01979"/>
    </source>
</evidence>
<dbReference type="PANTHER" id="PTHR43794:SF5">
    <property type="entry name" value="CHLOROHYDROLASE FAMILY PROTEIN"/>
    <property type="match status" value="1"/>
</dbReference>
<dbReference type="Gene3D" id="3.20.20.140">
    <property type="entry name" value="Metal-dependent hydrolases"/>
    <property type="match status" value="1"/>
</dbReference>
<feature type="region of interest" description="Disordered" evidence="1">
    <location>
        <begin position="326"/>
        <end position="346"/>
    </location>
</feature>
<dbReference type="PANTHER" id="PTHR43794">
    <property type="entry name" value="AMINOHYDROLASE SSNA-RELATED"/>
    <property type="match status" value="1"/>
</dbReference>
<evidence type="ECO:0000256" key="1">
    <source>
        <dbReference type="SAM" id="MobiDB-lite"/>
    </source>
</evidence>
<keyword evidence="3" id="KW-0378">Hydrolase</keyword>
<feature type="domain" description="Amidohydrolase-related" evidence="2">
    <location>
        <begin position="54"/>
        <end position="411"/>
    </location>
</feature>
<dbReference type="Gene3D" id="2.30.40.10">
    <property type="entry name" value="Urease, subunit C, domain 1"/>
    <property type="match status" value="1"/>
</dbReference>
<name>A0A919V9K2_9ACTN</name>
<gene>
    <name evidence="3" type="ORF">Ssi02_75360</name>
</gene>
<organism evidence="3 4">
    <name type="scientific">Sinosporangium siamense</name>
    <dbReference type="NCBI Taxonomy" id="1367973"/>
    <lineage>
        <taxon>Bacteria</taxon>
        <taxon>Bacillati</taxon>
        <taxon>Actinomycetota</taxon>
        <taxon>Actinomycetes</taxon>
        <taxon>Streptosporangiales</taxon>
        <taxon>Streptosporangiaceae</taxon>
        <taxon>Sinosporangium</taxon>
    </lineage>
</organism>
<dbReference type="GO" id="GO:0016810">
    <property type="term" value="F:hydrolase activity, acting on carbon-nitrogen (but not peptide) bonds"/>
    <property type="evidence" value="ECO:0007669"/>
    <property type="project" value="InterPro"/>
</dbReference>
<dbReference type="Proteomes" id="UP000606172">
    <property type="component" value="Unassembled WGS sequence"/>
</dbReference>
<dbReference type="RefSeq" id="WP_204032926.1">
    <property type="nucleotide sequence ID" value="NZ_BOOW01000057.1"/>
</dbReference>
<dbReference type="SUPFAM" id="SSF51338">
    <property type="entry name" value="Composite domain of metallo-dependent hydrolases"/>
    <property type="match status" value="1"/>
</dbReference>
<keyword evidence="4" id="KW-1185">Reference proteome</keyword>
<protein>
    <submittedName>
        <fullName evidence="3">TRZ/ATZ family hydrolase</fullName>
    </submittedName>
</protein>
<evidence type="ECO:0000313" key="4">
    <source>
        <dbReference type="Proteomes" id="UP000606172"/>
    </source>
</evidence>
<sequence>MSSILIKNGFVVTMDPRLGTLTRGDVLIRGDRIEAVGTDLEGPADKVIDASGKIVIPGLIDTHIHMWQHPLRGLASELWSHHIYKTVITPTRENFSAKDFGTAVYLCGLEMLDRGVTGALDFCHGIMSPGHARAAFDAHSRTGQRVLMAYGLSLGYSFKGQTLDRSHSAKLDDIVELRSEQRDESMVTLGVGLSEMETAGLELFTKERDFVREHGLRATFHQNSPGQILTLHERGMLGADLVPVHVNSVTDRELRLLEEAEVAISVTPEVEISVGRSMSVLNRALREDVKLCIGTDTPSRVSIDLLSQLRLSLTLVQAHDAQEARAAGRLPLSAREDSRSASPGDMLATATVNPAHALGLGDSLGTLAPGKLADVVLLETWPFGDPIGDPAAHAVLFSSSRDVDTVIAGGVVRKEKGALVGVDLQDVADSLADLRSRVLG</sequence>
<dbReference type="AlphaFoldDB" id="A0A919V9K2"/>
<reference evidence="3" key="1">
    <citation type="submission" date="2021-01" db="EMBL/GenBank/DDBJ databases">
        <title>Whole genome shotgun sequence of Sinosporangium siamense NBRC 109515.</title>
        <authorList>
            <person name="Komaki H."/>
            <person name="Tamura T."/>
        </authorList>
    </citation>
    <scope>NUCLEOTIDE SEQUENCE</scope>
    <source>
        <strain evidence="3">NBRC 109515</strain>
    </source>
</reference>
<dbReference type="InterPro" id="IPR032466">
    <property type="entry name" value="Metal_Hydrolase"/>
</dbReference>
<accession>A0A919V9K2</accession>
<dbReference type="InterPro" id="IPR011059">
    <property type="entry name" value="Metal-dep_hydrolase_composite"/>
</dbReference>
<dbReference type="SUPFAM" id="SSF51556">
    <property type="entry name" value="Metallo-dependent hydrolases"/>
    <property type="match status" value="1"/>
</dbReference>
<proteinExistence type="predicted"/>